<evidence type="ECO:0000313" key="1">
    <source>
        <dbReference type="EMBL" id="MPM66232.1"/>
    </source>
</evidence>
<reference evidence="1" key="1">
    <citation type="submission" date="2019-08" db="EMBL/GenBank/DDBJ databases">
        <authorList>
            <person name="Kucharzyk K."/>
            <person name="Murdoch R.W."/>
            <person name="Higgins S."/>
            <person name="Loffler F."/>
        </authorList>
    </citation>
    <scope>NUCLEOTIDE SEQUENCE</scope>
</reference>
<dbReference type="AlphaFoldDB" id="A0A645BM26"/>
<gene>
    <name evidence="1" type="ORF">SDC9_113139</name>
</gene>
<protein>
    <submittedName>
        <fullName evidence="1">Uncharacterized protein</fullName>
    </submittedName>
</protein>
<organism evidence="1">
    <name type="scientific">bioreactor metagenome</name>
    <dbReference type="NCBI Taxonomy" id="1076179"/>
    <lineage>
        <taxon>unclassified sequences</taxon>
        <taxon>metagenomes</taxon>
        <taxon>ecological metagenomes</taxon>
    </lineage>
</organism>
<comment type="caution">
    <text evidence="1">The sequence shown here is derived from an EMBL/GenBank/DDBJ whole genome shotgun (WGS) entry which is preliminary data.</text>
</comment>
<name>A0A645BM26_9ZZZZ</name>
<dbReference type="EMBL" id="VSSQ01020960">
    <property type="protein sequence ID" value="MPM66232.1"/>
    <property type="molecule type" value="Genomic_DNA"/>
</dbReference>
<proteinExistence type="predicted"/>
<accession>A0A645BM26</accession>
<sequence length="192" mass="20145">MRYPEKVSLNLAMRERSVNSPLVFLPLLLVLLAALAGFSKLAVVDRLALVSRQQASLSGLEVSLAAIREENADYGSVSLDYNRYFFSGFSPDELAAADRLAALSLVETQIMTRATVSSMALKGNSVTLSLSGLSLQELSDLVRDLSGMDTVSGVSVSTAGTDASGRQTQPGNLSAAVMTILLKSTSKGGSAP</sequence>